<feature type="compositionally biased region" description="Basic and acidic residues" evidence="1">
    <location>
        <begin position="197"/>
        <end position="208"/>
    </location>
</feature>
<accession>A0A8S1E641</accession>
<gene>
    <name evidence="2" type="ORF">CLODIP_2_CD05941</name>
</gene>
<reference evidence="2 3" key="1">
    <citation type="submission" date="2020-04" db="EMBL/GenBank/DDBJ databases">
        <authorList>
            <person name="Alioto T."/>
            <person name="Alioto T."/>
            <person name="Gomez Garrido J."/>
        </authorList>
    </citation>
    <scope>NUCLEOTIDE SEQUENCE [LARGE SCALE GENOMIC DNA]</scope>
</reference>
<evidence type="ECO:0000313" key="2">
    <source>
        <dbReference type="EMBL" id="CAB3388473.1"/>
    </source>
</evidence>
<proteinExistence type="predicted"/>
<feature type="region of interest" description="Disordered" evidence="1">
    <location>
        <begin position="185"/>
        <end position="208"/>
    </location>
</feature>
<dbReference type="AlphaFoldDB" id="A0A8S1E641"/>
<keyword evidence="3" id="KW-1185">Reference proteome</keyword>
<evidence type="ECO:0000313" key="3">
    <source>
        <dbReference type="Proteomes" id="UP000494165"/>
    </source>
</evidence>
<protein>
    <submittedName>
        <fullName evidence="2">Uncharacterized protein</fullName>
    </submittedName>
</protein>
<comment type="caution">
    <text evidence="2">The sequence shown here is derived from an EMBL/GenBank/DDBJ whole genome shotgun (WGS) entry which is preliminary data.</text>
</comment>
<organism evidence="2 3">
    <name type="scientific">Cloeon dipterum</name>
    <dbReference type="NCBI Taxonomy" id="197152"/>
    <lineage>
        <taxon>Eukaryota</taxon>
        <taxon>Metazoa</taxon>
        <taxon>Ecdysozoa</taxon>
        <taxon>Arthropoda</taxon>
        <taxon>Hexapoda</taxon>
        <taxon>Insecta</taxon>
        <taxon>Pterygota</taxon>
        <taxon>Palaeoptera</taxon>
        <taxon>Ephemeroptera</taxon>
        <taxon>Pisciforma</taxon>
        <taxon>Baetidae</taxon>
        <taxon>Cloeon</taxon>
    </lineage>
</organism>
<dbReference type="EMBL" id="CADEPI010000789">
    <property type="protein sequence ID" value="CAB3388473.1"/>
    <property type="molecule type" value="Genomic_DNA"/>
</dbReference>
<name>A0A8S1E641_9INSE</name>
<sequence>MSSSSSCKSRGWTCTFPFPIPKLDLKEPLDAEETLIFIRSDPPVETVRNLCKALDVVANRRSFQKLRQKSVMMTSSGHSLPSGPPPQGEAVCASTQSRVVVRRIPTPLRSKRRGRLACLQPVPRETPGDQKLLSASVSSPMLGKPVRANRLAAWAKISFSSEARRWKREATTRRKLNHAPVFVQATAPAASSEGADEGARIDVKDKSA</sequence>
<dbReference type="Proteomes" id="UP000494165">
    <property type="component" value="Unassembled WGS sequence"/>
</dbReference>
<evidence type="ECO:0000256" key="1">
    <source>
        <dbReference type="SAM" id="MobiDB-lite"/>
    </source>
</evidence>
<feature type="region of interest" description="Disordered" evidence="1">
    <location>
        <begin position="69"/>
        <end position="90"/>
    </location>
</feature>